<evidence type="ECO:0000256" key="1">
    <source>
        <dbReference type="ARBA" id="ARBA00001954"/>
    </source>
</evidence>
<keyword evidence="4" id="KW-0560">Oxidoreductase</keyword>
<dbReference type="GO" id="GO:0004511">
    <property type="term" value="F:tyrosine 3-monooxygenase activity"/>
    <property type="evidence" value="ECO:0007669"/>
    <property type="project" value="TreeGrafter"/>
</dbReference>
<dbReference type="InterPro" id="IPR019774">
    <property type="entry name" value="Aromatic-AA_hydroxylase_C"/>
</dbReference>
<dbReference type="InterPro" id="IPR036329">
    <property type="entry name" value="Aro-AA_hydroxylase_C_sf"/>
</dbReference>
<keyword evidence="3" id="KW-0479">Metal-binding</keyword>
<dbReference type="PRINTS" id="PR00372">
    <property type="entry name" value="FYWHYDRXLASE"/>
</dbReference>
<dbReference type="SUPFAM" id="SSF56534">
    <property type="entry name" value="Aromatic aminoacid monoxygenases, catalytic and oligomerization domains"/>
    <property type="match status" value="1"/>
</dbReference>
<dbReference type="Proteomes" id="UP000271889">
    <property type="component" value="Unassembled WGS sequence"/>
</dbReference>
<evidence type="ECO:0000256" key="5">
    <source>
        <dbReference type="ARBA" id="ARBA00023004"/>
    </source>
</evidence>
<evidence type="ECO:0000256" key="2">
    <source>
        <dbReference type="ARBA" id="ARBA00009712"/>
    </source>
</evidence>
<evidence type="ECO:0000259" key="7">
    <source>
        <dbReference type="PROSITE" id="PS51410"/>
    </source>
</evidence>
<dbReference type="GO" id="GO:0005737">
    <property type="term" value="C:cytoplasm"/>
    <property type="evidence" value="ECO:0007669"/>
    <property type="project" value="TreeGrafter"/>
</dbReference>
<organism evidence="8 9">
    <name type="scientific">Cylicostephanus goldi</name>
    <name type="common">Nematode worm</name>
    <dbReference type="NCBI Taxonomy" id="71465"/>
    <lineage>
        <taxon>Eukaryota</taxon>
        <taxon>Metazoa</taxon>
        <taxon>Ecdysozoa</taxon>
        <taxon>Nematoda</taxon>
        <taxon>Chromadorea</taxon>
        <taxon>Rhabditida</taxon>
        <taxon>Rhabditina</taxon>
        <taxon>Rhabditomorpha</taxon>
        <taxon>Strongyloidea</taxon>
        <taxon>Strongylidae</taxon>
        <taxon>Cylicostephanus</taxon>
    </lineage>
</organism>
<evidence type="ECO:0000313" key="8">
    <source>
        <dbReference type="EMBL" id="VDN37504.1"/>
    </source>
</evidence>
<comment type="cofactor">
    <cofactor evidence="1">
        <name>Fe(2+)</name>
        <dbReference type="ChEBI" id="CHEBI:29033"/>
    </cofactor>
</comment>
<comment type="similarity">
    <text evidence="2">Belongs to the biopterin-dependent aromatic amino acid hydroxylase family.</text>
</comment>
<keyword evidence="6" id="KW-0503">Monooxygenase</keyword>
<gene>
    <name evidence="8" type="ORF">CGOC_LOCUS13490</name>
</gene>
<dbReference type="Gene3D" id="1.10.800.10">
    <property type="entry name" value="Aromatic amino acid hydroxylase"/>
    <property type="match status" value="1"/>
</dbReference>
<evidence type="ECO:0000256" key="6">
    <source>
        <dbReference type="ARBA" id="ARBA00023033"/>
    </source>
</evidence>
<protein>
    <recommendedName>
        <fullName evidence="7">Biopterin-dependent aromatic amino acid hydroxylase family profile domain-containing protein</fullName>
    </recommendedName>
</protein>
<dbReference type="GO" id="GO:0043204">
    <property type="term" value="C:perikaryon"/>
    <property type="evidence" value="ECO:0007669"/>
    <property type="project" value="TreeGrafter"/>
</dbReference>
<reference evidence="8 9" key="1">
    <citation type="submission" date="2018-11" db="EMBL/GenBank/DDBJ databases">
        <authorList>
            <consortium name="Pathogen Informatics"/>
        </authorList>
    </citation>
    <scope>NUCLEOTIDE SEQUENCE [LARGE SCALE GENOMIC DNA]</scope>
</reference>
<dbReference type="GO" id="GO:0005506">
    <property type="term" value="F:iron ion binding"/>
    <property type="evidence" value="ECO:0007669"/>
    <property type="project" value="InterPro"/>
</dbReference>
<evidence type="ECO:0000256" key="3">
    <source>
        <dbReference type="ARBA" id="ARBA00022723"/>
    </source>
</evidence>
<evidence type="ECO:0000256" key="4">
    <source>
        <dbReference type="ARBA" id="ARBA00023002"/>
    </source>
</evidence>
<evidence type="ECO:0000313" key="9">
    <source>
        <dbReference type="Proteomes" id="UP000271889"/>
    </source>
</evidence>
<dbReference type="PANTHER" id="PTHR11473">
    <property type="entry name" value="AROMATIC AMINO ACID HYDROXYLASE"/>
    <property type="match status" value="1"/>
</dbReference>
<dbReference type="OrthoDB" id="983542at2759"/>
<accession>A0A3P7N531</accession>
<dbReference type="AlphaFoldDB" id="A0A3P7N531"/>
<dbReference type="InterPro" id="IPR001273">
    <property type="entry name" value="ArAA_hydroxylase"/>
</dbReference>
<dbReference type="PROSITE" id="PS51410">
    <property type="entry name" value="BH4_AAA_HYDROXYL_2"/>
    <property type="match status" value="1"/>
</dbReference>
<name>A0A3P7N531_CYLGO</name>
<keyword evidence="5" id="KW-0408">Iron</keyword>
<dbReference type="PANTHER" id="PTHR11473:SF15">
    <property type="entry name" value="TYROSINE 3-MONOOXYGENASE"/>
    <property type="match status" value="1"/>
</dbReference>
<dbReference type="Pfam" id="PF00351">
    <property type="entry name" value="Biopterin_H"/>
    <property type="match status" value="1"/>
</dbReference>
<feature type="domain" description="Biopterin-dependent aromatic amino acid hydroxylase family profile" evidence="7">
    <location>
        <begin position="1"/>
        <end position="93"/>
    </location>
</feature>
<dbReference type="GO" id="GO:0006585">
    <property type="term" value="P:dopamine biosynthetic process from tyrosine"/>
    <property type="evidence" value="ECO:0007669"/>
    <property type="project" value="TreeGrafter"/>
</dbReference>
<dbReference type="InterPro" id="IPR036951">
    <property type="entry name" value="ArAA_hydroxylase_sf"/>
</dbReference>
<dbReference type="GO" id="GO:0030424">
    <property type="term" value="C:axon"/>
    <property type="evidence" value="ECO:0007669"/>
    <property type="project" value="TreeGrafter"/>
</dbReference>
<sequence>MSLGATDEQIEKLATVCLDDLVGNFFNREGGQLKAIGAGLISAYGELEHACSDKPEHRDFDPATTAVQKYEDSDYQPLYFVANSIQDALYKLR</sequence>
<dbReference type="EMBL" id="UYRV01131904">
    <property type="protein sequence ID" value="VDN37504.1"/>
    <property type="molecule type" value="Genomic_DNA"/>
</dbReference>
<keyword evidence="9" id="KW-1185">Reference proteome</keyword>
<proteinExistence type="inferred from homology"/>